<protein>
    <submittedName>
        <fullName evidence="2">Uncharacterized protein</fullName>
    </submittedName>
</protein>
<dbReference type="AlphaFoldDB" id="A0A9X6NFC1"/>
<feature type="region of interest" description="Disordered" evidence="1">
    <location>
        <begin position="64"/>
        <end position="87"/>
    </location>
</feature>
<dbReference type="EMBL" id="MTYJ01000236">
    <property type="protein sequence ID" value="OWA51698.1"/>
    <property type="molecule type" value="Genomic_DNA"/>
</dbReference>
<evidence type="ECO:0000313" key="3">
    <source>
        <dbReference type="Proteomes" id="UP000192578"/>
    </source>
</evidence>
<evidence type="ECO:0000313" key="2">
    <source>
        <dbReference type="EMBL" id="OWA51698.1"/>
    </source>
</evidence>
<proteinExistence type="predicted"/>
<organism evidence="2 3">
    <name type="scientific">Hypsibius exemplaris</name>
    <name type="common">Freshwater tardigrade</name>
    <dbReference type="NCBI Taxonomy" id="2072580"/>
    <lineage>
        <taxon>Eukaryota</taxon>
        <taxon>Metazoa</taxon>
        <taxon>Ecdysozoa</taxon>
        <taxon>Tardigrada</taxon>
        <taxon>Eutardigrada</taxon>
        <taxon>Parachela</taxon>
        <taxon>Hypsibioidea</taxon>
        <taxon>Hypsibiidae</taxon>
        <taxon>Hypsibius</taxon>
    </lineage>
</organism>
<reference evidence="3" key="1">
    <citation type="submission" date="2017-01" db="EMBL/GenBank/DDBJ databases">
        <title>Comparative genomics of anhydrobiosis in the tardigrade Hypsibius dujardini.</title>
        <authorList>
            <person name="Yoshida Y."/>
            <person name="Koutsovoulos G."/>
            <person name="Laetsch D."/>
            <person name="Stevens L."/>
            <person name="Kumar S."/>
            <person name="Horikawa D."/>
            <person name="Ishino K."/>
            <person name="Komine S."/>
            <person name="Tomita M."/>
            <person name="Blaxter M."/>
            <person name="Arakawa K."/>
        </authorList>
    </citation>
    <scope>NUCLEOTIDE SEQUENCE [LARGE SCALE GENOMIC DNA]</scope>
    <source>
        <strain evidence="3">Z151</strain>
    </source>
</reference>
<name>A0A9X6NFC1_HYPEX</name>
<dbReference type="Proteomes" id="UP000192578">
    <property type="component" value="Unassembled WGS sequence"/>
</dbReference>
<comment type="caution">
    <text evidence="2">The sequence shown here is derived from an EMBL/GenBank/DDBJ whole genome shotgun (WGS) entry which is preliminary data.</text>
</comment>
<gene>
    <name evidence="2" type="ORF">BV898_16171</name>
</gene>
<evidence type="ECO:0000256" key="1">
    <source>
        <dbReference type="SAM" id="MobiDB-lite"/>
    </source>
</evidence>
<accession>A0A9X6NFC1</accession>
<keyword evidence="3" id="KW-1185">Reference proteome</keyword>
<sequence>MPNPHGLLYIPDTEQDFRAKQMAETDCLLKIRAVLYSRLSSVSIIARKFFTIARVPLEEARWYESKESQETASAPAPLDTAHLEKVD</sequence>